<reference evidence="5" key="3">
    <citation type="submission" date="2025-09" db="UniProtKB">
        <authorList>
            <consortium name="Ensembl"/>
        </authorList>
    </citation>
    <scope>IDENTIFICATION</scope>
</reference>
<evidence type="ECO:0000313" key="6">
    <source>
        <dbReference type="Proteomes" id="UP000005207"/>
    </source>
</evidence>
<dbReference type="GO" id="GO:0005525">
    <property type="term" value="F:GTP binding"/>
    <property type="evidence" value="ECO:0007669"/>
    <property type="project" value="UniProtKB-KW"/>
</dbReference>
<feature type="domain" description="AIG1-type G" evidence="4">
    <location>
        <begin position="18"/>
        <end position="87"/>
    </location>
</feature>
<evidence type="ECO:0000256" key="3">
    <source>
        <dbReference type="ARBA" id="ARBA00023134"/>
    </source>
</evidence>
<reference evidence="5" key="2">
    <citation type="submission" date="2025-08" db="UniProtKB">
        <authorList>
            <consortium name="Ensembl"/>
        </authorList>
    </citation>
    <scope>IDENTIFICATION</scope>
</reference>
<dbReference type="InterPro" id="IPR027417">
    <property type="entry name" value="P-loop_NTPase"/>
</dbReference>
<keyword evidence="2" id="KW-0547">Nucleotide-binding</keyword>
<organism evidence="5 6">
    <name type="scientific">Oreochromis niloticus</name>
    <name type="common">Nile tilapia</name>
    <name type="synonym">Tilapia nilotica</name>
    <dbReference type="NCBI Taxonomy" id="8128"/>
    <lineage>
        <taxon>Eukaryota</taxon>
        <taxon>Metazoa</taxon>
        <taxon>Chordata</taxon>
        <taxon>Craniata</taxon>
        <taxon>Vertebrata</taxon>
        <taxon>Euteleostomi</taxon>
        <taxon>Actinopterygii</taxon>
        <taxon>Neopterygii</taxon>
        <taxon>Teleostei</taxon>
        <taxon>Neoteleostei</taxon>
        <taxon>Acanthomorphata</taxon>
        <taxon>Ovalentaria</taxon>
        <taxon>Cichlomorphae</taxon>
        <taxon>Cichliformes</taxon>
        <taxon>Cichlidae</taxon>
        <taxon>African cichlids</taxon>
        <taxon>Pseudocrenilabrinae</taxon>
        <taxon>Oreochromini</taxon>
        <taxon>Oreochromis</taxon>
    </lineage>
</organism>
<dbReference type="InterPro" id="IPR045058">
    <property type="entry name" value="GIMA/IAN/Toc"/>
</dbReference>
<name>A0A669C991_ORENI</name>
<dbReference type="OMA" id="VELLIMV"/>
<comment type="similarity">
    <text evidence="1">Belongs to the TRAFAC class TrmE-Era-EngA-EngB-Septin-like GTPase superfamily. AIG1/Toc34/Toc159-like paraseptin GTPase family. IAN subfamily.</text>
</comment>
<accession>A0A669C991</accession>
<dbReference type="PANTHER" id="PTHR10903">
    <property type="entry name" value="GTPASE, IMAP FAMILY MEMBER-RELATED"/>
    <property type="match status" value="1"/>
</dbReference>
<dbReference type="AlphaFoldDB" id="A0A669C991"/>
<reference evidence="6" key="1">
    <citation type="submission" date="2012-01" db="EMBL/GenBank/DDBJ databases">
        <title>The Genome Sequence of Oreochromis niloticus (Nile Tilapia).</title>
        <authorList>
            <consortium name="Broad Institute Genome Assembly Team"/>
            <consortium name="Broad Institute Sequencing Platform"/>
            <person name="Di Palma F."/>
            <person name="Johnson J."/>
            <person name="Lander E.S."/>
            <person name="Lindblad-Toh K."/>
        </authorList>
    </citation>
    <scope>NUCLEOTIDE SEQUENCE [LARGE SCALE GENOMIC DNA]</scope>
</reference>
<dbReference type="PANTHER" id="PTHR10903:SF112">
    <property type="entry name" value="SI:CH211-113E8.5"/>
    <property type="match status" value="1"/>
</dbReference>
<dbReference type="Proteomes" id="UP000005207">
    <property type="component" value="Linkage group LG18"/>
</dbReference>
<dbReference type="Ensembl" id="ENSONIT00000070555.1">
    <property type="protein sequence ID" value="ENSONIP00000043147.1"/>
    <property type="gene ID" value="ENSONIG00000035488.1"/>
</dbReference>
<dbReference type="Pfam" id="PF04548">
    <property type="entry name" value="AIG1"/>
    <property type="match status" value="1"/>
</dbReference>
<sequence length="98" mass="11580">MLLQDLISSWWSSNWADSLKREEKHMVQKIQKIFGHTADKYSMVLFTHGDQLEGTSMEEFLEESSDLQELVARCNGQYHVFNNKLKERIHFTDFIAEL</sequence>
<keyword evidence="3" id="KW-0342">GTP-binding</keyword>
<keyword evidence="6" id="KW-1185">Reference proteome</keyword>
<dbReference type="GeneTree" id="ENSGT01120000271858"/>
<dbReference type="InParanoid" id="A0A669C991"/>
<evidence type="ECO:0000256" key="1">
    <source>
        <dbReference type="ARBA" id="ARBA00008535"/>
    </source>
</evidence>
<evidence type="ECO:0000313" key="5">
    <source>
        <dbReference type="Ensembl" id="ENSONIP00000043147.1"/>
    </source>
</evidence>
<evidence type="ECO:0000259" key="4">
    <source>
        <dbReference type="Pfam" id="PF04548"/>
    </source>
</evidence>
<protein>
    <recommendedName>
        <fullName evidence="4">AIG1-type G domain-containing protein</fullName>
    </recommendedName>
</protein>
<evidence type="ECO:0000256" key="2">
    <source>
        <dbReference type="ARBA" id="ARBA00022741"/>
    </source>
</evidence>
<proteinExistence type="inferred from homology"/>
<dbReference type="InterPro" id="IPR006703">
    <property type="entry name" value="G_AIG1"/>
</dbReference>
<dbReference type="Gene3D" id="3.40.50.300">
    <property type="entry name" value="P-loop containing nucleotide triphosphate hydrolases"/>
    <property type="match status" value="1"/>
</dbReference>